<comment type="caution">
    <text evidence="2">The sequence shown here is derived from an EMBL/GenBank/DDBJ whole genome shotgun (WGS) entry which is preliminary data.</text>
</comment>
<name>A0ABY2X9Z1_9RHOB</name>
<dbReference type="RefSeq" id="WP_138863753.1">
    <property type="nucleotide sequence ID" value="NZ_VCPC01000002.1"/>
</dbReference>
<dbReference type="Proteomes" id="UP001191082">
    <property type="component" value="Unassembled WGS sequence"/>
</dbReference>
<keyword evidence="3" id="KW-1185">Reference proteome</keyword>
<proteinExistence type="predicted"/>
<dbReference type="PROSITE" id="PS51257">
    <property type="entry name" value="PROKAR_LIPOPROTEIN"/>
    <property type="match status" value="1"/>
</dbReference>
<accession>A0ABY2X9Z1</accession>
<evidence type="ECO:0000313" key="2">
    <source>
        <dbReference type="EMBL" id="TMV13197.1"/>
    </source>
</evidence>
<evidence type="ECO:0000256" key="1">
    <source>
        <dbReference type="SAM" id="MobiDB-lite"/>
    </source>
</evidence>
<protein>
    <recommendedName>
        <fullName evidence="4">DUF3035 domain-containing protein</fullName>
    </recommendedName>
</protein>
<evidence type="ECO:0008006" key="4">
    <source>
        <dbReference type="Google" id="ProtNLM"/>
    </source>
</evidence>
<gene>
    <name evidence="2" type="ORF">FGK64_10560</name>
</gene>
<reference evidence="2 3" key="1">
    <citation type="submission" date="2019-05" db="EMBL/GenBank/DDBJ databases">
        <title>Marivita sp. nov. isolated from sea sediment.</title>
        <authorList>
            <person name="Kim W."/>
        </authorList>
    </citation>
    <scope>NUCLEOTIDE SEQUENCE [LARGE SCALE GENOMIC DNA]</scope>
    <source>
        <strain evidence="2 3">CAU 1492</strain>
    </source>
</reference>
<evidence type="ECO:0000313" key="3">
    <source>
        <dbReference type="Proteomes" id="UP001191082"/>
    </source>
</evidence>
<dbReference type="EMBL" id="VCPC01000002">
    <property type="protein sequence ID" value="TMV13197.1"/>
    <property type="molecule type" value="Genomic_DNA"/>
</dbReference>
<organism evidence="2 3">
    <name type="scientific">Arenibacterium halophilum</name>
    <dbReference type="NCBI Taxonomy" id="2583821"/>
    <lineage>
        <taxon>Bacteria</taxon>
        <taxon>Pseudomonadati</taxon>
        <taxon>Pseudomonadota</taxon>
        <taxon>Alphaproteobacteria</taxon>
        <taxon>Rhodobacterales</taxon>
        <taxon>Paracoccaceae</taxon>
        <taxon>Arenibacterium</taxon>
    </lineage>
</organism>
<sequence>MPRIRAVLASTALVASVAGCIDVPDLGERIAPDLRDAPFPTLIPLDASLTTPATPKEDGAQLARQLDARRAALQARARRLQAGAPPLSADDRARLNTSVTDN</sequence>
<feature type="region of interest" description="Disordered" evidence="1">
    <location>
        <begin position="77"/>
        <end position="102"/>
    </location>
</feature>